<reference evidence="1 2" key="1">
    <citation type="submission" date="2024-02" db="EMBL/GenBank/DDBJ databases">
        <title>Haloferula sargassicola NBRC 104335.</title>
        <authorList>
            <person name="Ichikawa N."/>
            <person name="Katano-Makiyama Y."/>
            <person name="Hidaka K."/>
        </authorList>
    </citation>
    <scope>NUCLEOTIDE SEQUENCE [LARGE SCALE GENOMIC DNA]</scope>
    <source>
        <strain evidence="1 2">NBRC 104335</strain>
    </source>
</reference>
<keyword evidence="2" id="KW-1185">Reference proteome</keyword>
<sequence>MRDELSGLWNVYGEVFCQHSHQLLAWAYQDVRHRFVPGLDEPDMTGLLAEAMENRLNDPSTPDAYLHYTIGDQMPRSPAGQLGNKRLRLDITVIRSGIRPRLSFIFEAKRLRTNSLPIGKYVGSGGMGDFISGRYAGEAPEAAMIGLIENQTLQYWQSELQRAFVEDSKSPSPCLSVISELAEVSIIQAIAGELESTHQRGSGLPLRLFHIFLEC</sequence>
<accession>A0ABP9UPX4</accession>
<protein>
    <submittedName>
        <fullName evidence="1">Uncharacterized protein</fullName>
    </submittedName>
</protein>
<organism evidence="1 2">
    <name type="scientific">Haloferula sargassicola</name>
    <dbReference type="NCBI Taxonomy" id="490096"/>
    <lineage>
        <taxon>Bacteria</taxon>
        <taxon>Pseudomonadati</taxon>
        <taxon>Verrucomicrobiota</taxon>
        <taxon>Verrucomicrobiia</taxon>
        <taxon>Verrucomicrobiales</taxon>
        <taxon>Verrucomicrobiaceae</taxon>
        <taxon>Haloferula</taxon>
    </lineage>
</organism>
<comment type="caution">
    <text evidence="1">The sequence shown here is derived from an EMBL/GenBank/DDBJ whole genome shotgun (WGS) entry which is preliminary data.</text>
</comment>
<name>A0ABP9UPX4_9BACT</name>
<evidence type="ECO:0000313" key="1">
    <source>
        <dbReference type="EMBL" id="GAA5482736.1"/>
    </source>
</evidence>
<proteinExistence type="predicted"/>
<dbReference type="EMBL" id="BAABRI010000009">
    <property type="protein sequence ID" value="GAA5482736.1"/>
    <property type="molecule type" value="Genomic_DNA"/>
</dbReference>
<evidence type="ECO:0000313" key="2">
    <source>
        <dbReference type="Proteomes" id="UP001476282"/>
    </source>
</evidence>
<dbReference type="Proteomes" id="UP001476282">
    <property type="component" value="Unassembled WGS sequence"/>
</dbReference>
<dbReference type="RefSeq" id="WP_353566866.1">
    <property type="nucleotide sequence ID" value="NZ_BAABRI010000009.1"/>
</dbReference>
<gene>
    <name evidence="1" type="ORF">Hsar01_01959</name>
</gene>